<evidence type="ECO:0000256" key="3">
    <source>
        <dbReference type="ARBA" id="ARBA00022777"/>
    </source>
</evidence>
<sequence>MLSTIFIPHGHCYLWKTGLVSLHLISDSLITVAYFLIPIMLVHIVNKRDDVPFDWIFLCFGAFIILCGFTHLAEVWTLWHPNYWVSGWLKASTAVISLATAILLFWLTPKLIAIPNVPKLSALNIALEKEIIERRKIETKLSLQTQHLEETLVELQRTQAQMIHAEKMSGLGQMVAGVAHEINNPVSFVYSNLVPAREYARDFIELLELYQQEYSQPSEAIKEKIEEIELDFIKEDFTKLLDSMGVGTERIYKIVLSLRNFSRLDEADFKEVDIHQGIDSTLMILQNQLKATPKHSEIKVVKEYGEIPGVECYPSQLNQVFMNILANAIDAFEEKPENQKANSNQIIISTHKADNFLQIIIADNAGGIPPEIHSNIFDPFFTTKQVGKGTGLGLSISYEIITDKHGGKLSFNSIASEGTKFVIEIPIARKKIN</sequence>
<keyword evidence="4" id="KW-0902">Two-component regulatory system</keyword>
<dbReference type="Gene3D" id="1.10.287.130">
    <property type="match status" value="1"/>
</dbReference>
<proteinExistence type="predicted"/>
<feature type="transmembrane region" description="Helical" evidence="5">
    <location>
        <begin position="55"/>
        <end position="76"/>
    </location>
</feature>
<dbReference type="GO" id="GO:0004673">
    <property type="term" value="F:protein histidine kinase activity"/>
    <property type="evidence" value="ECO:0007669"/>
    <property type="project" value="UniProtKB-EC"/>
</dbReference>
<feature type="domain" description="Histidine kinase" evidence="6">
    <location>
        <begin position="177"/>
        <end position="429"/>
    </location>
</feature>
<dbReference type="Pfam" id="PF25487">
    <property type="entry name" value="ETR1_N"/>
    <property type="match status" value="1"/>
</dbReference>
<keyword evidence="5" id="KW-0812">Transmembrane</keyword>
<keyword evidence="8" id="KW-1185">Reference proteome</keyword>
<dbReference type="Pfam" id="PF02518">
    <property type="entry name" value="HATPase_c"/>
    <property type="match status" value="1"/>
</dbReference>
<accession>A0A1Z4M1Z6</accession>
<dbReference type="GO" id="GO:0000160">
    <property type="term" value="P:phosphorelay signal transduction system"/>
    <property type="evidence" value="ECO:0007669"/>
    <property type="project" value="UniProtKB-KW"/>
</dbReference>
<dbReference type="OrthoDB" id="9808408at2"/>
<reference evidence="7 8" key="1">
    <citation type="submission" date="2017-06" db="EMBL/GenBank/DDBJ databases">
        <title>Genome sequencing of cyanobaciteial culture collection at National Institute for Environmental Studies (NIES).</title>
        <authorList>
            <person name="Hirose Y."/>
            <person name="Shimura Y."/>
            <person name="Fujisawa T."/>
            <person name="Nakamura Y."/>
            <person name="Kawachi M."/>
        </authorList>
    </citation>
    <scope>NUCLEOTIDE SEQUENCE [LARGE SCALE GENOMIC DNA]</scope>
    <source>
        <strain evidence="7 8">NIES-267</strain>
    </source>
</reference>
<keyword evidence="5" id="KW-1133">Transmembrane helix</keyword>
<evidence type="ECO:0000256" key="4">
    <source>
        <dbReference type="ARBA" id="ARBA00023012"/>
    </source>
</evidence>
<dbReference type="PANTHER" id="PTHR43065:SF50">
    <property type="entry name" value="HISTIDINE KINASE"/>
    <property type="match status" value="1"/>
</dbReference>
<protein>
    <recommendedName>
        <fullName evidence="2">histidine kinase</fullName>
        <ecNumber evidence="2">2.7.13.3</ecNumber>
    </recommendedName>
</protein>
<keyword evidence="5" id="KW-0472">Membrane</keyword>
<name>A0A1Z4M1Z6_9CYAN</name>
<gene>
    <name evidence="7" type="ORF">NIES267_70120</name>
</gene>
<dbReference type="AlphaFoldDB" id="A0A1Z4M1Z6"/>
<dbReference type="InterPro" id="IPR058544">
    <property type="entry name" value="ETR1_N"/>
</dbReference>
<dbReference type="SMART" id="SM00387">
    <property type="entry name" value="HATPase_c"/>
    <property type="match status" value="1"/>
</dbReference>
<evidence type="ECO:0000256" key="2">
    <source>
        <dbReference type="ARBA" id="ARBA00012438"/>
    </source>
</evidence>
<dbReference type="PROSITE" id="PS50109">
    <property type="entry name" value="HIS_KIN"/>
    <property type="match status" value="1"/>
</dbReference>
<keyword evidence="3 7" id="KW-0808">Transferase</keyword>
<comment type="catalytic activity">
    <reaction evidence="1">
        <text>ATP + protein L-histidine = ADP + protein N-phospho-L-histidine.</text>
        <dbReference type="EC" id="2.7.13.3"/>
    </reaction>
</comment>
<organism evidence="7 8">
    <name type="scientific">Calothrix parasitica NIES-267</name>
    <dbReference type="NCBI Taxonomy" id="1973488"/>
    <lineage>
        <taxon>Bacteria</taxon>
        <taxon>Bacillati</taxon>
        <taxon>Cyanobacteriota</taxon>
        <taxon>Cyanophyceae</taxon>
        <taxon>Nostocales</taxon>
        <taxon>Calotrichaceae</taxon>
        <taxon>Calothrix</taxon>
    </lineage>
</organism>
<dbReference type="InterPro" id="IPR005467">
    <property type="entry name" value="His_kinase_dom"/>
</dbReference>
<dbReference type="PANTHER" id="PTHR43065">
    <property type="entry name" value="SENSOR HISTIDINE KINASE"/>
    <property type="match status" value="1"/>
</dbReference>
<dbReference type="Gene3D" id="3.30.565.10">
    <property type="entry name" value="Histidine kinase-like ATPase, C-terminal domain"/>
    <property type="match status" value="1"/>
</dbReference>
<evidence type="ECO:0000313" key="8">
    <source>
        <dbReference type="Proteomes" id="UP000218418"/>
    </source>
</evidence>
<dbReference type="EMBL" id="AP018227">
    <property type="protein sequence ID" value="BAY87490.1"/>
    <property type="molecule type" value="Genomic_DNA"/>
</dbReference>
<evidence type="ECO:0000256" key="5">
    <source>
        <dbReference type="SAM" id="Phobius"/>
    </source>
</evidence>
<feature type="transmembrane region" description="Helical" evidence="5">
    <location>
        <begin position="88"/>
        <end position="107"/>
    </location>
</feature>
<feature type="transmembrane region" description="Helical" evidence="5">
    <location>
        <begin position="20"/>
        <end position="43"/>
    </location>
</feature>
<dbReference type="PRINTS" id="PR00344">
    <property type="entry name" value="BCTRLSENSOR"/>
</dbReference>
<evidence type="ECO:0000256" key="1">
    <source>
        <dbReference type="ARBA" id="ARBA00000085"/>
    </source>
</evidence>
<dbReference type="EC" id="2.7.13.3" evidence="2"/>
<evidence type="ECO:0000259" key="6">
    <source>
        <dbReference type="PROSITE" id="PS50109"/>
    </source>
</evidence>
<evidence type="ECO:0000313" key="7">
    <source>
        <dbReference type="EMBL" id="BAY87490.1"/>
    </source>
</evidence>
<keyword evidence="3 7" id="KW-0418">Kinase</keyword>
<dbReference type="SUPFAM" id="SSF55874">
    <property type="entry name" value="ATPase domain of HSP90 chaperone/DNA topoisomerase II/histidine kinase"/>
    <property type="match status" value="1"/>
</dbReference>
<dbReference type="InterPro" id="IPR003594">
    <property type="entry name" value="HATPase_dom"/>
</dbReference>
<dbReference type="Proteomes" id="UP000218418">
    <property type="component" value="Chromosome"/>
</dbReference>
<dbReference type="InterPro" id="IPR036890">
    <property type="entry name" value="HATPase_C_sf"/>
</dbReference>
<dbReference type="InterPro" id="IPR004358">
    <property type="entry name" value="Sig_transdc_His_kin-like_C"/>
</dbReference>